<feature type="transmembrane region" description="Helical" evidence="1">
    <location>
        <begin position="9"/>
        <end position="28"/>
    </location>
</feature>
<comment type="caution">
    <text evidence="2">The sequence shown here is derived from an EMBL/GenBank/DDBJ whole genome shotgun (WGS) entry which is preliminary data.</text>
</comment>
<keyword evidence="1" id="KW-1133">Transmembrane helix</keyword>
<keyword evidence="1" id="KW-0812">Transmembrane</keyword>
<accession>A0A4R0N9R8</accession>
<dbReference type="RefSeq" id="WP_131608363.1">
    <property type="nucleotide sequence ID" value="NZ_SJSM01000004.1"/>
</dbReference>
<keyword evidence="3" id="KW-1185">Reference proteome</keyword>
<feature type="transmembrane region" description="Helical" evidence="1">
    <location>
        <begin position="70"/>
        <end position="90"/>
    </location>
</feature>
<gene>
    <name evidence="2" type="ORF">EZ444_08790</name>
</gene>
<reference evidence="2 3" key="1">
    <citation type="submission" date="2019-02" db="EMBL/GenBank/DDBJ databases">
        <title>Pedobacter sp. RP-3-8 sp. nov., isolated from Arctic soil.</title>
        <authorList>
            <person name="Dahal R.H."/>
        </authorList>
    </citation>
    <scope>NUCLEOTIDE SEQUENCE [LARGE SCALE GENOMIC DNA]</scope>
    <source>
        <strain evidence="2 3">RP-3-8</strain>
    </source>
</reference>
<feature type="transmembrane region" description="Helical" evidence="1">
    <location>
        <begin position="40"/>
        <end position="58"/>
    </location>
</feature>
<feature type="transmembrane region" description="Helical" evidence="1">
    <location>
        <begin position="96"/>
        <end position="118"/>
    </location>
</feature>
<name>A0A4R0N9R8_9SPHI</name>
<dbReference type="AlphaFoldDB" id="A0A4R0N9R8"/>
<evidence type="ECO:0000313" key="3">
    <source>
        <dbReference type="Proteomes" id="UP000291117"/>
    </source>
</evidence>
<dbReference type="OrthoDB" id="773255at2"/>
<evidence type="ECO:0000256" key="1">
    <source>
        <dbReference type="SAM" id="Phobius"/>
    </source>
</evidence>
<protein>
    <submittedName>
        <fullName evidence="2">Uncharacterized protein</fullName>
    </submittedName>
</protein>
<dbReference type="EMBL" id="SJSM01000004">
    <property type="protein sequence ID" value="TCC96951.1"/>
    <property type="molecule type" value="Genomic_DNA"/>
</dbReference>
<sequence>MKRFYHQTYYFWLITRIIFIAGALLDSGRMFGKGLETLDVFINLSIIGYLGLMIYNTVNEFRNALVSTVTKYIVGVASLVLAFVIIVIVVTHDSRLISLAGPFVIWIVLLGIFDLLILNRSEEVQEEIEVE</sequence>
<organism evidence="2 3">
    <name type="scientific">Pedobacter hiemivivus</name>
    <dbReference type="NCBI Taxonomy" id="2530454"/>
    <lineage>
        <taxon>Bacteria</taxon>
        <taxon>Pseudomonadati</taxon>
        <taxon>Bacteroidota</taxon>
        <taxon>Sphingobacteriia</taxon>
        <taxon>Sphingobacteriales</taxon>
        <taxon>Sphingobacteriaceae</taxon>
        <taxon>Pedobacter</taxon>
    </lineage>
</organism>
<evidence type="ECO:0000313" key="2">
    <source>
        <dbReference type="EMBL" id="TCC96951.1"/>
    </source>
</evidence>
<keyword evidence="1" id="KW-0472">Membrane</keyword>
<dbReference type="Proteomes" id="UP000291117">
    <property type="component" value="Unassembled WGS sequence"/>
</dbReference>
<proteinExistence type="predicted"/>